<dbReference type="STRING" id="1397108.IMCC12053_889"/>
<dbReference type="AlphaFoldDB" id="A0A0N7HIC5"/>
<reference evidence="1 2" key="1">
    <citation type="submission" date="2015-05" db="EMBL/GenBank/DDBJ databases">
        <authorList>
            <person name="Wang D.B."/>
            <person name="Wang M."/>
        </authorList>
    </citation>
    <scope>NUCLEOTIDE SEQUENCE [LARGE SCALE GENOMIC DNA]</scope>
    <source>
        <strain evidence="1 2">IMCC 12053</strain>
    </source>
</reference>
<dbReference type="GO" id="GO:0000271">
    <property type="term" value="P:polysaccharide biosynthetic process"/>
    <property type="evidence" value="ECO:0007669"/>
    <property type="project" value="InterPro"/>
</dbReference>
<organism evidence="1 2">
    <name type="scientific">Celeribacter marinus</name>
    <dbReference type="NCBI Taxonomy" id="1397108"/>
    <lineage>
        <taxon>Bacteria</taxon>
        <taxon>Pseudomonadati</taxon>
        <taxon>Pseudomonadota</taxon>
        <taxon>Alphaproteobacteria</taxon>
        <taxon>Rhodobacterales</taxon>
        <taxon>Roseobacteraceae</taxon>
        <taxon>Celeribacter</taxon>
    </lineage>
</organism>
<sequence>MSHSWSTPSTASNTGSGRCSISAELHDHPTLFTLAKTRTQSSPPPAWIGPAPLWADMAPTGLWADALACPLTGKRSDLEHLLACAPLDDTALLDRARAGIAWWQSSQICKYSAHSEHNPKINVPYVLVLDQPKSDESFETGSDTDALLREMLVFAQTELTRTHVVILTVDGGHFSATDASETITVVPHTANPWPLLEYATRIYSHSASLGFEAILSGHHPRVFGQPWYAGWGLTDDENPVPHRARTLTRAQLFAASMILYPTWINPRTGAPCDFEEAMAHAQARHRAAREDAHGYVASGLARWKHKHMRRTFGRARFEITNDPHKIALAKNRGARHMAWGAHETADIRVEDGFLRSKGLGAALIAPVSLTLDENRIYFDPTRPSQLEKLITQRADLPEFARRRIRAFLTRLHTARLTKYNTRTTHVELPQGEKILVVGQVEDDASIKLGAGEIATSRDLVRAARTAHPTAYIVFKPHPDVEAGLRKGDLAEIRDLCNLIAHNADPISLIEACDRVWTMTSLLGFEALLRATPVTCTGTPFYAGWGLTDDRGVVPARRAARPSLEGLAHAVLIDFPRYSDPATGAPISPEDAVDLLITQGQGRSAFAQYALARLIQLRNRFVK</sequence>
<dbReference type="Pfam" id="PF05159">
    <property type="entry name" value="Capsule_synth"/>
    <property type="match status" value="3"/>
</dbReference>
<dbReference type="GO" id="GO:0015774">
    <property type="term" value="P:polysaccharide transport"/>
    <property type="evidence" value="ECO:0007669"/>
    <property type="project" value="InterPro"/>
</dbReference>
<dbReference type="Proteomes" id="UP000064920">
    <property type="component" value="Chromosome"/>
</dbReference>
<proteinExistence type="predicted"/>
<gene>
    <name evidence="1" type="ORF">IMCC12053_889</name>
</gene>
<protein>
    <submittedName>
        <fullName evidence="1">Capsular polysaccharide biosynthesis/export periplasmic protein WcbA</fullName>
    </submittedName>
</protein>
<name>A0A0N7HIC5_9RHOB</name>
<dbReference type="CDD" id="cd16439">
    <property type="entry name" value="beta_Kdo_transferase_KpsC_2"/>
    <property type="match status" value="1"/>
</dbReference>
<dbReference type="OrthoDB" id="543755at2"/>
<dbReference type="EMBL" id="CP012023">
    <property type="protein sequence ID" value="ALI54837.1"/>
    <property type="molecule type" value="Genomic_DNA"/>
</dbReference>
<dbReference type="RefSeq" id="WP_082389034.1">
    <property type="nucleotide sequence ID" value="NZ_CP012023.1"/>
</dbReference>
<dbReference type="InterPro" id="IPR007833">
    <property type="entry name" value="Capsule_polysaccharide_synth"/>
</dbReference>
<evidence type="ECO:0000313" key="1">
    <source>
        <dbReference type="EMBL" id="ALI54837.1"/>
    </source>
</evidence>
<evidence type="ECO:0000313" key="2">
    <source>
        <dbReference type="Proteomes" id="UP000064920"/>
    </source>
</evidence>
<dbReference type="KEGG" id="cmar:IMCC12053_889"/>
<accession>A0A0N7HIC5</accession>
<keyword evidence="2" id="KW-1185">Reference proteome</keyword>
<dbReference type="PATRIC" id="fig|1397108.4.peg.917"/>